<name>A0A7C8YBW0_OPUST</name>
<dbReference type="EMBL" id="GISG01001988">
    <property type="protein sequence ID" value="MBA4614317.1"/>
    <property type="molecule type" value="Transcribed_RNA"/>
</dbReference>
<feature type="region of interest" description="Disordered" evidence="1">
    <location>
        <begin position="56"/>
        <end position="77"/>
    </location>
</feature>
<organism evidence="2">
    <name type="scientific">Opuntia streptacantha</name>
    <name type="common">Prickly pear cactus</name>
    <name type="synonym">Opuntia cardona</name>
    <dbReference type="NCBI Taxonomy" id="393608"/>
    <lineage>
        <taxon>Eukaryota</taxon>
        <taxon>Viridiplantae</taxon>
        <taxon>Streptophyta</taxon>
        <taxon>Embryophyta</taxon>
        <taxon>Tracheophyta</taxon>
        <taxon>Spermatophyta</taxon>
        <taxon>Magnoliopsida</taxon>
        <taxon>eudicotyledons</taxon>
        <taxon>Gunneridae</taxon>
        <taxon>Pentapetalae</taxon>
        <taxon>Caryophyllales</taxon>
        <taxon>Cactineae</taxon>
        <taxon>Cactaceae</taxon>
        <taxon>Opuntioideae</taxon>
        <taxon>Opuntia</taxon>
    </lineage>
</organism>
<feature type="compositionally biased region" description="Basic residues" evidence="1">
    <location>
        <begin position="56"/>
        <end position="66"/>
    </location>
</feature>
<reference evidence="2" key="2">
    <citation type="submission" date="2020-07" db="EMBL/GenBank/DDBJ databases">
        <authorList>
            <person name="Vera ALvarez R."/>
            <person name="Arias-Moreno D.M."/>
            <person name="Jimenez-Jacinto V."/>
            <person name="Jimenez-Bremont J.F."/>
            <person name="Swaminathan K."/>
            <person name="Moose S.P."/>
            <person name="Guerrero-Gonzalez M.L."/>
            <person name="Marino-Ramirez L."/>
            <person name="Landsman D."/>
            <person name="Rodriguez-Kessler M."/>
            <person name="Delgado-Sanchez P."/>
        </authorList>
    </citation>
    <scope>NUCLEOTIDE SEQUENCE</scope>
    <source>
        <tissue evidence="2">Cladode</tissue>
    </source>
</reference>
<proteinExistence type="predicted"/>
<evidence type="ECO:0000313" key="2">
    <source>
        <dbReference type="EMBL" id="MBA4614317.1"/>
    </source>
</evidence>
<accession>A0A7C8YBW0</accession>
<evidence type="ECO:0000256" key="1">
    <source>
        <dbReference type="SAM" id="MobiDB-lite"/>
    </source>
</evidence>
<reference evidence="2" key="1">
    <citation type="journal article" date="2013" name="J. Plant Res.">
        <title>Effect of fungi and light on seed germination of three Opuntia species from semiarid lands of central Mexico.</title>
        <authorList>
            <person name="Delgado-Sanchez P."/>
            <person name="Jimenez-Bremont J.F."/>
            <person name="Guerrero-Gonzalez Mde L."/>
            <person name="Flores J."/>
        </authorList>
    </citation>
    <scope>NUCLEOTIDE SEQUENCE</scope>
    <source>
        <tissue evidence="2">Cladode</tissue>
    </source>
</reference>
<sequence>MALFLHDSQHRLNRPTRQDIVLFLTPLPPLHLRTEPRHHRKAVRPPAPHLLHLLPRHLHHHHHRPPLPHTQPPLSRHPWRQQLPQFLFPPRSSSSFQKFSEEFWGILPVVRRERK</sequence>
<dbReference type="AlphaFoldDB" id="A0A7C8YBW0"/>
<protein>
    <submittedName>
        <fullName evidence="2">Uncharacterized protein</fullName>
    </submittedName>
</protein>